<dbReference type="InterPro" id="IPR006566">
    <property type="entry name" value="FBD"/>
</dbReference>
<accession>A0AAD4S9B4</accession>
<evidence type="ECO:0000313" key="2">
    <source>
        <dbReference type="EMBL" id="KAI3877744.1"/>
    </source>
</evidence>
<keyword evidence="3" id="KW-1185">Reference proteome</keyword>
<protein>
    <recommendedName>
        <fullName evidence="1">FBD domain-containing protein</fullName>
    </recommendedName>
</protein>
<dbReference type="PANTHER" id="PTHR31900:SF30">
    <property type="entry name" value="SUPERFAMILY PROTEIN, PUTATIVE-RELATED"/>
    <property type="match status" value="1"/>
</dbReference>
<dbReference type="AlphaFoldDB" id="A0AAD4S9B4"/>
<dbReference type="EMBL" id="JAJJMB010012369">
    <property type="protein sequence ID" value="KAI3877744.1"/>
    <property type="molecule type" value="Genomic_DNA"/>
</dbReference>
<proteinExistence type="predicted"/>
<dbReference type="Pfam" id="PF24758">
    <property type="entry name" value="LRR_At5g56370"/>
    <property type="match status" value="1"/>
</dbReference>
<dbReference type="SMART" id="SM00579">
    <property type="entry name" value="FBD"/>
    <property type="match status" value="1"/>
</dbReference>
<evidence type="ECO:0000259" key="1">
    <source>
        <dbReference type="SMART" id="SM00579"/>
    </source>
</evidence>
<dbReference type="InterPro" id="IPR055411">
    <property type="entry name" value="LRR_FXL15/At3g58940/PEG3-like"/>
</dbReference>
<dbReference type="SUPFAM" id="SSF52047">
    <property type="entry name" value="RNI-like"/>
    <property type="match status" value="1"/>
</dbReference>
<sequence length="448" mass="51461">MKFAVQTSVLSKRWKNIWMSLPYISSDWKSFREGGVIDAAERFLTFVDKVFEFRNDSVIQKIKLVFVILNDISVQALNRWILAAVDHNVQRLDINGAHADNLAYEIPYELLNCKSLKSLTILLLGVSTDIILPNSMSLPQIKKMWLGGISISNLELQRLFSSCPLMEDATIQKCLIHSDSQRNIIIDSQRLGIFKVLDNHHKHLGLDDHFLTYSDKIFTPNLRHFICSGFMTEGFSLQNPSSLVTAQFRMRLREKEDDETAETYSELPAEEKEVFAKRMMKFLGAVHNVRQMTLSSGFLEVLLQAPGSLYLQPPQLSKLVILELEMRFTRSCLRSIAYLLNISPLLIILELKSKESNLADIKDDWEAEFSLACMFTHLKVVEIREVEGCDNEVQFLRFLLKKSTVLEKVNLFFQSTGGSHDNGRQVRRFKRNLRVLPTASSNIKMNFM</sequence>
<dbReference type="Pfam" id="PF08387">
    <property type="entry name" value="FBD"/>
    <property type="match status" value="1"/>
</dbReference>
<dbReference type="PANTHER" id="PTHR31900">
    <property type="entry name" value="F-BOX/RNI SUPERFAMILY PROTEIN-RELATED"/>
    <property type="match status" value="1"/>
</dbReference>
<evidence type="ECO:0000313" key="3">
    <source>
        <dbReference type="Proteomes" id="UP001202328"/>
    </source>
</evidence>
<dbReference type="InterPro" id="IPR050232">
    <property type="entry name" value="FBL13/AtMIF1-like"/>
</dbReference>
<feature type="domain" description="FBD" evidence="1">
    <location>
        <begin position="372"/>
        <end position="448"/>
    </location>
</feature>
<name>A0AAD4S9B4_9MAGN</name>
<gene>
    <name evidence="2" type="ORF">MKW98_020225</name>
</gene>
<reference evidence="2" key="1">
    <citation type="submission" date="2022-04" db="EMBL/GenBank/DDBJ databases">
        <title>A functionally conserved STORR gene fusion in Papaver species that diverged 16.8 million years ago.</title>
        <authorList>
            <person name="Catania T."/>
        </authorList>
    </citation>
    <scope>NUCLEOTIDE SEQUENCE</scope>
    <source>
        <strain evidence="2">S-188037</strain>
    </source>
</reference>
<dbReference type="Proteomes" id="UP001202328">
    <property type="component" value="Unassembled WGS sequence"/>
</dbReference>
<comment type="caution">
    <text evidence="2">The sequence shown here is derived from an EMBL/GenBank/DDBJ whole genome shotgun (WGS) entry which is preliminary data.</text>
</comment>
<organism evidence="2 3">
    <name type="scientific">Papaver atlanticum</name>
    <dbReference type="NCBI Taxonomy" id="357466"/>
    <lineage>
        <taxon>Eukaryota</taxon>
        <taxon>Viridiplantae</taxon>
        <taxon>Streptophyta</taxon>
        <taxon>Embryophyta</taxon>
        <taxon>Tracheophyta</taxon>
        <taxon>Spermatophyta</taxon>
        <taxon>Magnoliopsida</taxon>
        <taxon>Ranunculales</taxon>
        <taxon>Papaveraceae</taxon>
        <taxon>Papaveroideae</taxon>
        <taxon>Papaver</taxon>
    </lineage>
</organism>